<evidence type="ECO:0000313" key="13">
    <source>
        <dbReference type="Proteomes" id="UP000887540"/>
    </source>
</evidence>
<accession>A0A914CBK0</accession>
<dbReference type="GO" id="GO:0005524">
    <property type="term" value="F:ATP binding"/>
    <property type="evidence" value="ECO:0007669"/>
    <property type="project" value="UniProtKB-KW"/>
</dbReference>
<keyword evidence="5 11" id="KW-0808">Transferase</keyword>
<comment type="function">
    <text evidence="1 11">Functions in the biosynthesis of the anionic phospholipids phosphatidylglycerol and cardiolipin.</text>
</comment>
<dbReference type="AlphaFoldDB" id="A0A914CBK0"/>
<dbReference type="CDD" id="cd09135">
    <property type="entry name" value="PLDc_PGS1_euk_1"/>
    <property type="match status" value="1"/>
</dbReference>
<comment type="similarity">
    <text evidence="3 11">Belongs to the CDP-alcohol phosphatidyltransferase class-II family.</text>
</comment>
<organism evidence="13 14">
    <name type="scientific">Acrobeloides nanus</name>
    <dbReference type="NCBI Taxonomy" id="290746"/>
    <lineage>
        <taxon>Eukaryota</taxon>
        <taxon>Metazoa</taxon>
        <taxon>Ecdysozoa</taxon>
        <taxon>Nematoda</taxon>
        <taxon>Chromadorea</taxon>
        <taxon>Rhabditida</taxon>
        <taxon>Tylenchina</taxon>
        <taxon>Cephalobomorpha</taxon>
        <taxon>Cephaloboidea</taxon>
        <taxon>Cephalobidae</taxon>
        <taxon>Acrobeloides</taxon>
    </lineage>
</organism>
<dbReference type="InterPro" id="IPR025202">
    <property type="entry name" value="PLD-like_dom"/>
</dbReference>
<dbReference type="SMART" id="SM00155">
    <property type="entry name" value="PLDc"/>
    <property type="match status" value="1"/>
</dbReference>
<dbReference type="InterPro" id="IPR001736">
    <property type="entry name" value="PLipase_D/transphosphatidylase"/>
</dbReference>
<evidence type="ECO:0000313" key="14">
    <source>
        <dbReference type="WBParaSite" id="ACRNAN_Path_780.g2938.t1"/>
    </source>
</evidence>
<keyword evidence="13" id="KW-1185">Reference proteome</keyword>
<evidence type="ECO:0000256" key="7">
    <source>
        <dbReference type="ARBA" id="ARBA00023098"/>
    </source>
</evidence>
<reference evidence="14" key="1">
    <citation type="submission" date="2022-11" db="UniProtKB">
        <authorList>
            <consortium name="WormBaseParasite"/>
        </authorList>
    </citation>
    <scope>IDENTIFICATION</scope>
</reference>
<keyword evidence="4 11" id="KW-0444">Lipid biosynthesis</keyword>
<keyword evidence="8 11" id="KW-0594">Phospholipid biosynthesis</keyword>
<protein>
    <recommendedName>
        <fullName evidence="11">CDP-diacylglycerol--glycerol-3-phosphate 3-phosphatidyltransferase</fullName>
        <ecNumber evidence="11">2.7.8.5</ecNumber>
    </recommendedName>
</protein>
<evidence type="ECO:0000256" key="9">
    <source>
        <dbReference type="ARBA" id="ARBA00023264"/>
    </source>
</evidence>
<dbReference type="SUPFAM" id="SSF56024">
    <property type="entry name" value="Phospholipase D/nuclease"/>
    <property type="match status" value="1"/>
</dbReference>
<dbReference type="GO" id="GO:0005739">
    <property type="term" value="C:mitochondrion"/>
    <property type="evidence" value="ECO:0007669"/>
    <property type="project" value="UniProtKB-SubCell"/>
</dbReference>
<keyword evidence="7 11" id="KW-0443">Lipid metabolism</keyword>
<proteinExistence type="inferred from homology"/>
<dbReference type="PANTHER" id="PTHR12586">
    <property type="entry name" value="CDP-DIACYLGLYCEROL--SERINE O-PHOSPHATIDYLTRANSFERASE"/>
    <property type="match status" value="1"/>
</dbReference>
<feature type="domain" description="PLD phosphodiesterase" evidence="12">
    <location>
        <begin position="130"/>
        <end position="156"/>
    </location>
</feature>
<name>A0A914CBK0_9BILA</name>
<keyword evidence="6" id="KW-0677">Repeat</keyword>
<evidence type="ECO:0000256" key="11">
    <source>
        <dbReference type="RuleBase" id="RU365024"/>
    </source>
</evidence>
<dbReference type="WBParaSite" id="ACRNAN_Path_780.g2938.t1">
    <property type="protein sequence ID" value="ACRNAN_Path_780.g2938.t1"/>
    <property type="gene ID" value="ACRNAN_Path_780.g2938"/>
</dbReference>
<comment type="pathway">
    <text evidence="2 11">Phospholipid metabolism; phosphatidylglycerol biosynthesis; phosphatidylglycerol from CDP-diacylglycerol: step 1/2.</text>
</comment>
<evidence type="ECO:0000256" key="5">
    <source>
        <dbReference type="ARBA" id="ARBA00022679"/>
    </source>
</evidence>
<keyword evidence="9 11" id="KW-1208">Phospholipid metabolism</keyword>
<dbReference type="GO" id="GO:0032049">
    <property type="term" value="P:cardiolipin biosynthetic process"/>
    <property type="evidence" value="ECO:0007669"/>
    <property type="project" value="InterPro"/>
</dbReference>
<dbReference type="InterPro" id="IPR016270">
    <property type="entry name" value="PGS1"/>
</dbReference>
<dbReference type="PIRSF" id="PIRSF000850">
    <property type="entry name" value="Phospholipase_D_PSS"/>
    <property type="match status" value="1"/>
</dbReference>
<dbReference type="Proteomes" id="UP000887540">
    <property type="component" value="Unplaced"/>
</dbReference>
<comment type="catalytic activity">
    <reaction evidence="10 11">
        <text>a CDP-1,2-diacyl-sn-glycerol + sn-glycerol 3-phosphate = a 1,2-diacyl-sn-glycero-3-phospho-(1'-sn-glycero-3'-phosphate) + CMP + H(+)</text>
        <dbReference type="Rhea" id="RHEA:12593"/>
        <dbReference type="ChEBI" id="CHEBI:15378"/>
        <dbReference type="ChEBI" id="CHEBI:57597"/>
        <dbReference type="ChEBI" id="CHEBI:58332"/>
        <dbReference type="ChEBI" id="CHEBI:60110"/>
        <dbReference type="ChEBI" id="CHEBI:60377"/>
        <dbReference type="EC" id="2.7.8.5"/>
    </reaction>
</comment>
<evidence type="ECO:0000256" key="4">
    <source>
        <dbReference type="ARBA" id="ARBA00022516"/>
    </source>
</evidence>
<evidence type="ECO:0000259" key="12">
    <source>
        <dbReference type="PROSITE" id="PS50035"/>
    </source>
</evidence>
<dbReference type="PROSITE" id="PS50035">
    <property type="entry name" value="PLD"/>
    <property type="match status" value="1"/>
</dbReference>
<evidence type="ECO:0000256" key="10">
    <source>
        <dbReference type="ARBA" id="ARBA00048586"/>
    </source>
</evidence>
<dbReference type="Gene3D" id="3.30.870.10">
    <property type="entry name" value="Endonuclease Chain A"/>
    <property type="match status" value="2"/>
</dbReference>
<evidence type="ECO:0000256" key="3">
    <source>
        <dbReference type="ARBA" id="ARBA00010682"/>
    </source>
</evidence>
<comment type="subcellular location">
    <subcellularLocation>
        <location evidence="11">Mitochondrion</location>
    </subcellularLocation>
</comment>
<dbReference type="Pfam" id="PF13091">
    <property type="entry name" value="PLDc_2"/>
    <property type="match status" value="1"/>
</dbReference>
<keyword evidence="11" id="KW-0067">ATP-binding</keyword>
<dbReference type="PANTHER" id="PTHR12586:SF1">
    <property type="entry name" value="CDP-DIACYLGLYCEROL--GLYCEROL-3-PHOSPHATE 3-PHOSPHATIDYLTRANSFERASE, MITOCHONDRIAL"/>
    <property type="match status" value="1"/>
</dbReference>
<evidence type="ECO:0000256" key="2">
    <source>
        <dbReference type="ARBA" id="ARBA00005042"/>
    </source>
</evidence>
<dbReference type="GO" id="GO:0008444">
    <property type="term" value="F:CDP-diacylglycerol-glycerol-3-phosphate 3-phosphatidyltransferase activity"/>
    <property type="evidence" value="ECO:0007669"/>
    <property type="project" value="UniProtKB-EC"/>
</dbReference>
<keyword evidence="11" id="KW-0547">Nucleotide-binding</keyword>
<evidence type="ECO:0000256" key="1">
    <source>
        <dbReference type="ARBA" id="ARBA00003537"/>
    </source>
</evidence>
<dbReference type="CDD" id="cd09137">
    <property type="entry name" value="PLDc_PGS1_euk_2"/>
    <property type="match status" value="1"/>
</dbReference>
<keyword evidence="11" id="KW-0496">Mitochondrion</keyword>
<evidence type="ECO:0000256" key="6">
    <source>
        <dbReference type="ARBA" id="ARBA00022737"/>
    </source>
</evidence>
<sequence length="429" mass="49694">MDSFNWLSEGYSPLPVNPNSVQLIRTPTEYYEKLKHGIKTAKKRVVLSTLYLGTGNLEEALVDNIIHALDNNPGIRIGILLDYLRGTRGGSSSSASLLSRIADNAEVYFYHTPDLRGYMKYLLAERTNEIVGLQHMKFYIFDDSILISGANLSDLYFTHRQDRYVFIENCPALADFFCDVFDAVTSFSFRLDSSGKLELNSKCHIDPINGSDSDFRTAFRSRITEVQRRLEKQSKLLIATSSSDTLVFPFLQFGMYDIRDEENILLRLFSYPNNDFTLTMASGYFNLFDRYSETILHKSSYPMDIILASPQANGFFNGNGLSGYIPSLYVHASELFYKQTKRLNKEINLFEYNRPDWTFHAKGYRSVNRDLEAQVLLVTTNDALKEKLSKEKQYLMEFISKIETATFMKRDHYVPYWVKIFSRYFKHFF</sequence>
<evidence type="ECO:0000256" key="8">
    <source>
        <dbReference type="ARBA" id="ARBA00023209"/>
    </source>
</evidence>
<dbReference type="EC" id="2.7.8.5" evidence="11"/>